<sequence>MNKIHIASHGPAGWNATILFTAGTVLTVSDDQGRKHLIDTSRVTVRRLS</sequence>
<keyword evidence="3" id="KW-1185">Reference proteome</keyword>
<proteinExistence type="predicted"/>
<evidence type="ECO:0000313" key="3">
    <source>
        <dbReference type="Proteomes" id="UP000201872"/>
    </source>
</evidence>
<dbReference type="InterPro" id="IPR055817">
    <property type="entry name" value="DUF7393"/>
</dbReference>
<dbReference type="Pfam" id="PF24119">
    <property type="entry name" value="DUF7393"/>
    <property type="match status" value="1"/>
</dbReference>
<dbReference type="EMBL" id="KM066034">
    <property type="protein sequence ID" value="AIK67642.1"/>
    <property type="molecule type" value="Genomic_DNA"/>
</dbReference>
<protein>
    <recommendedName>
        <fullName evidence="1">DUF7393 domain-containing protein</fullName>
    </recommendedName>
</protein>
<evidence type="ECO:0000313" key="2">
    <source>
        <dbReference type="EMBL" id="AIK67642.1"/>
    </source>
</evidence>
<dbReference type="RefSeq" id="YP_009125308.1">
    <property type="nucleotide sequence ID" value="NC_026596.1"/>
</dbReference>
<name>A0A076YJ27_9CAUD</name>
<reference evidence="2 3" key="1">
    <citation type="submission" date="2014-06" db="EMBL/GenBank/DDBJ databases">
        <authorList>
            <person name="Karssen M.P."/>
            <person name="Best A."/>
            <person name="Stukey J."/>
            <person name="D'Addario T.J."/>
            <person name="Day A.S."/>
            <person name="Deeg C.E."/>
            <person name="Johnson L.E."/>
            <person name="Leonard B.R."/>
            <person name="Neilands D.A."/>
            <person name="Owens N.D."/>
            <person name="Schuman J.A."/>
            <person name="Stukel M.G."/>
            <person name="Tans L.M."/>
            <person name="Thomas M.K."/>
            <person name="Ulmer M.R."/>
            <person name="VanWynen C.M."/>
            <person name="Vessells D.W."/>
            <person name="Viveen V.D."/>
            <person name="Weiss M.P."/>
            <person name="Anders K.R."/>
            <person name="Braun M.A."/>
            <person name="Delesalle V.A."/>
            <person name="Hughes L.E."/>
            <person name="Ware V.C."/>
            <person name="Bradley K.W."/>
            <person name="Barker L.P."/>
            <person name="Asai D.J."/>
            <person name="Bowman C.A."/>
            <person name="Russell D.A."/>
            <person name="Pope W.H."/>
            <person name="Jacobs-Sera D."/>
            <person name="Hendrix R.W."/>
            <person name="Hatfull G.F."/>
        </authorList>
    </citation>
    <scope>NUCLEOTIDE SEQUENCE [LARGE SCALE GENOMIC DNA]</scope>
</reference>
<accession>A0A076YJ27</accession>
<gene>
    <name evidence="2" type="ORF">PBI_INVENTUM_27</name>
</gene>
<organism evidence="2 3">
    <name type="scientific">Mycobacterium phage Inventum</name>
    <dbReference type="NCBI Taxonomy" id="1527580"/>
    <lineage>
        <taxon>Viruses</taxon>
        <taxon>Duplodnaviria</taxon>
        <taxon>Heunggongvirae</taxon>
        <taxon>Uroviricota</taxon>
        <taxon>Caudoviricetes</taxon>
        <taxon>Gracegardnervirinae</taxon>
        <taxon>Cheoctovirus</taxon>
        <taxon>Cheoctovirus inventum</taxon>
    </lineage>
</organism>
<feature type="domain" description="DUF7393" evidence="1">
    <location>
        <begin position="2"/>
        <end position="49"/>
    </location>
</feature>
<dbReference type="GeneID" id="23680090"/>
<dbReference type="OrthoDB" id="26098at10239"/>
<evidence type="ECO:0000259" key="1">
    <source>
        <dbReference type="Pfam" id="PF24119"/>
    </source>
</evidence>
<dbReference type="KEGG" id="vg:23680090"/>
<dbReference type="Proteomes" id="UP000201872">
    <property type="component" value="Segment"/>
</dbReference>